<evidence type="ECO:0000256" key="2">
    <source>
        <dbReference type="ARBA" id="ARBA00022801"/>
    </source>
</evidence>
<proteinExistence type="inferred from homology"/>
<dbReference type="InterPro" id="IPR050884">
    <property type="entry name" value="CNP_phosphodiesterase-III"/>
</dbReference>
<gene>
    <name evidence="6" type="primary">cpdA</name>
    <name evidence="6" type="ORF">GCM10011594_42180</name>
</gene>
<evidence type="ECO:0000313" key="7">
    <source>
        <dbReference type="Proteomes" id="UP000655208"/>
    </source>
</evidence>
<evidence type="ECO:0000259" key="5">
    <source>
        <dbReference type="Pfam" id="PF00149"/>
    </source>
</evidence>
<keyword evidence="1" id="KW-0479">Metal-binding</keyword>
<evidence type="ECO:0000256" key="3">
    <source>
        <dbReference type="ARBA" id="ARBA00023004"/>
    </source>
</evidence>
<keyword evidence="7" id="KW-1185">Reference proteome</keyword>
<accession>A0A917TBM1</accession>
<evidence type="ECO:0000313" key="6">
    <source>
        <dbReference type="EMBL" id="GGM17637.1"/>
    </source>
</evidence>
<dbReference type="InterPro" id="IPR029052">
    <property type="entry name" value="Metallo-depent_PP-like"/>
</dbReference>
<dbReference type="AlphaFoldDB" id="A0A917TBM1"/>
<dbReference type="InterPro" id="IPR004843">
    <property type="entry name" value="Calcineurin-like_PHP"/>
</dbReference>
<organism evidence="6 7">
    <name type="scientific">Nakamurella endophytica</name>
    <dbReference type="NCBI Taxonomy" id="1748367"/>
    <lineage>
        <taxon>Bacteria</taxon>
        <taxon>Bacillati</taxon>
        <taxon>Actinomycetota</taxon>
        <taxon>Actinomycetes</taxon>
        <taxon>Nakamurellales</taxon>
        <taxon>Nakamurellaceae</taxon>
        <taxon>Nakamurella</taxon>
    </lineage>
</organism>
<protein>
    <submittedName>
        <fullName evidence="6">3',5'-cyclic adenosine monophosphate phosphodiesterase CpdA</fullName>
    </submittedName>
</protein>
<dbReference type="Gene3D" id="3.60.21.10">
    <property type="match status" value="1"/>
</dbReference>
<dbReference type="PANTHER" id="PTHR42988:SF2">
    <property type="entry name" value="CYCLIC NUCLEOTIDE PHOSPHODIESTERASE CBUA0032-RELATED"/>
    <property type="match status" value="1"/>
</dbReference>
<dbReference type="GO" id="GO:0016787">
    <property type="term" value="F:hydrolase activity"/>
    <property type="evidence" value="ECO:0007669"/>
    <property type="project" value="UniProtKB-KW"/>
</dbReference>
<comment type="caution">
    <text evidence="6">The sequence shown here is derived from an EMBL/GenBank/DDBJ whole genome shotgun (WGS) entry which is preliminary data.</text>
</comment>
<sequence>MIGPGPVTPDGMPAEEPVLTLAHLSDTHLTPRGVPFNGLDPEAALDRALAVLRRAGDVGRGPDVVVVSGDLTDTGDPDAYRRLDDRIRPLAPRVVYATGNHDLRTVFHRELLGGAAAERTGPVLQVHRLPWSRIVVLDSTVPGGGHGRLDPTHLAELSDELAAPWPGGTVVVLHHAPLPPPSPLQTFFALERASRSALARVLAGTDTRIVLAGHQHLAASGTLAGIPVAVAGSTAVRTDPLAAPGHERSHAASSVNLVRLYADTVTVSVLPVDDAPEVFDLDPAECAAVIARYPVTPGPAGPPPGTSG</sequence>
<dbReference type="RefSeq" id="WP_229674722.1">
    <property type="nucleotide sequence ID" value="NZ_BMNA01000018.1"/>
</dbReference>
<dbReference type="GO" id="GO:0046872">
    <property type="term" value="F:metal ion binding"/>
    <property type="evidence" value="ECO:0007669"/>
    <property type="project" value="UniProtKB-KW"/>
</dbReference>
<dbReference type="Proteomes" id="UP000655208">
    <property type="component" value="Unassembled WGS sequence"/>
</dbReference>
<keyword evidence="2" id="KW-0378">Hydrolase</keyword>
<keyword evidence="3" id="KW-0408">Iron</keyword>
<dbReference type="EMBL" id="BMNA01000018">
    <property type="protein sequence ID" value="GGM17637.1"/>
    <property type="molecule type" value="Genomic_DNA"/>
</dbReference>
<name>A0A917TBM1_9ACTN</name>
<feature type="domain" description="Calcineurin-like phosphoesterase" evidence="5">
    <location>
        <begin position="20"/>
        <end position="216"/>
    </location>
</feature>
<dbReference type="Pfam" id="PF00149">
    <property type="entry name" value="Metallophos"/>
    <property type="match status" value="1"/>
</dbReference>
<dbReference type="SUPFAM" id="SSF56300">
    <property type="entry name" value="Metallo-dependent phosphatases"/>
    <property type="match status" value="1"/>
</dbReference>
<evidence type="ECO:0000256" key="1">
    <source>
        <dbReference type="ARBA" id="ARBA00022723"/>
    </source>
</evidence>
<reference evidence="6" key="2">
    <citation type="submission" date="2020-09" db="EMBL/GenBank/DDBJ databases">
        <authorList>
            <person name="Sun Q."/>
            <person name="Zhou Y."/>
        </authorList>
    </citation>
    <scope>NUCLEOTIDE SEQUENCE</scope>
    <source>
        <strain evidence="6">CGMCC 4.7308</strain>
    </source>
</reference>
<reference evidence="6" key="1">
    <citation type="journal article" date="2014" name="Int. J. Syst. Evol. Microbiol.">
        <title>Complete genome sequence of Corynebacterium casei LMG S-19264T (=DSM 44701T), isolated from a smear-ripened cheese.</title>
        <authorList>
            <consortium name="US DOE Joint Genome Institute (JGI-PGF)"/>
            <person name="Walter F."/>
            <person name="Albersmeier A."/>
            <person name="Kalinowski J."/>
            <person name="Ruckert C."/>
        </authorList>
    </citation>
    <scope>NUCLEOTIDE SEQUENCE</scope>
    <source>
        <strain evidence="6">CGMCC 4.7308</strain>
    </source>
</reference>
<evidence type="ECO:0000256" key="4">
    <source>
        <dbReference type="ARBA" id="ARBA00025742"/>
    </source>
</evidence>
<dbReference type="PANTHER" id="PTHR42988">
    <property type="entry name" value="PHOSPHOHYDROLASE"/>
    <property type="match status" value="1"/>
</dbReference>
<comment type="similarity">
    <text evidence="4">Belongs to the cyclic nucleotide phosphodiesterase class-III family.</text>
</comment>